<evidence type="ECO:0000313" key="3">
    <source>
        <dbReference type="EMBL" id="OAQ55389.1"/>
    </source>
</evidence>
<dbReference type="InterPro" id="IPR007165">
    <property type="entry name" value="Phage_holin_4_2"/>
</dbReference>
<dbReference type="EMBL" id="LWMN01000013">
    <property type="protein sequence ID" value="OAQ55389.1"/>
    <property type="molecule type" value="Genomic_DNA"/>
</dbReference>
<accession>A0A179ER76</accession>
<dbReference type="RefSeq" id="WP_067483825.1">
    <property type="nucleotide sequence ID" value="NZ_BJUG01000001.1"/>
</dbReference>
<feature type="transmembrane region" description="Helical" evidence="1">
    <location>
        <begin position="54"/>
        <end position="75"/>
    </location>
</feature>
<keyword evidence="1" id="KW-0472">Membrane</keyword>
<name>A0A179ER76_ENTTH</name>
<gene>
    <name evidence="3" type="ORF">A6E74_07805</name>
    <name evidence="2" type="ORF">ETH01_00520</name>
</gene>
<evidence type="ECO:0000256" key="1">
    <source>
        <dbReference type="SAM" id="Phobius"/>
    </source>
</evidence>
<sequence>MSYFQRIVVNTLTFISLAVLFPQMIHVSSIWTAVLASFVLSVLNMFVKPILTILSLPLTLVTFGLFSFVVNAAILKLTSFFVGAANFGFASFGAAFLVAIVMSLVNVVVSEHNLNRQ</sequence>
<dbReference type="Pfam" id="PF04020">
    <property type="entry name" value="Phage_holin_4_2"/>
    <property type="match status" value="1"/>
</dbReference>
<dbReference type="KEGG" id="eth:CK496_03140"/>
<evidence type="ECO:0000313" key="4">
    <source>
        <dbReference type="Proteomes" id="UP000078516"/>
    </source>
</evidence>
<dbReference type="AlphaFoldDB" id="A0A179ER76"/>
<keyword evidence="4" id="KW-1185">Reference proteome</keyword>
<reference evidence="2 5" key="2">
    <citation type="submission" date="2019-07" db="EMBL/GenBank/DDBJ databases">
        <title>Whole genome shotgun sequence of Enterococcus thailandicus NBRC 101867.</title>
        <authorList>
            <person name="Hosoyama A."/>
            <person name="Uohara A."/>
            <person name="Ohji S."/>
            <person name="Ichikawa N."/>
        </authorList>
    </citation>
    <scope>NUCLEOTIDE SEQUENCE [LARGE SCALE GENOMIC DNA]</scope>
    <source>
        <strain evidence="2 5">NBRC 101867</strain>
    </source>
</reference>
<dbReference type="Proteomes" id="UP000321361">
    <property type="component" value="Unassembled WGS sequence"/>
</dbReference>
<feature type="transmembrane region" description="Helical" evidence="1">
    <location>
        <begin position="7"/>
        <end position="24"/>
    </location>
</feature>
<dbReference type="PANTHER" id="PTHR37309:SF1">
    <property type="entry name" value="SLR0284 PROTEIN"/>
    <property type="match status" value="1"/>
</dbReference>
<comment type="caution">
    <text evidence="3">The sequence shown here is derived from an EMBL/GenBank/DDBJ whole genome shotgun (WGS) entry which is preliminary data.</text>
</comment>
<dbReference type="PANTHER" id="PTHR37309">
    <property type="entry name" value="SLR0284 PROTEIN"/>
    <property type="match status" value="1"/>
</dbReference>
<organism evidence="3 4">
    <name type="scientific">Enterococcus thailandicus</name>
    <dbReference type="NCBI Taxonomy" id="417368"/>
    <lineage>
        <taxon>Bacteria</taxon>
        <taxon>Bacillati</taxon>
        <taxon>Bacillota</taxon>
        <taxon>Bacilli</taxon>
        <taxon>Lactobacillales</taxon>
        <taxon>Enterococcaceae</taxon>
        <taxon>Enterococcus</taxon>
    </lineage>
</organism>
<dbReference type="GeneID" id="77486627"/>
<evidence type="ECO:0000313" key="5">
    <source>
        <dbReference type="Proteomes" id="UP000321361"/>
    </source>
</evidence>
<dbReference type="PATRIC" id="fig|417368.6.peg.2077"/>
<dbReference type="EMBL" id="BJUG01000001">
    <property type="protein sequence ID" value="GEK35765.1"/>
    <property type="molecule type" value="Genomic_DNA"/>
</dbReference>
<feature type="transmembrane region" description="Helical" evidence="1">
    <location>
        <begin position="87"/>
        <end position="109"/>
    </location>
</feature>
<feature type="transmembrane region" description="Helical" evidence="1">
    <location>
        <begin position="30"/>
        <end position="47"/>
    </location>
</feature>
<keyword evidence="1" id="KW-0812">Transmembrane</keyword>
<keyword evidence="1" id="KW-1133">Transmembrane helix</keyword>
<proteinExistence type="predicted"/>
<protein>
    <submittedName>
        <fullName evidence="2">Membrane protein</fullName>
    </submittedName>
</protein>
<reference evidence="3 4" key="1">
    <citation type="submission" date="2016-04" db="EMBL/GenBank/DDBJ databases">
        <title>Draft genome of an Enterococcus thailandicus strain isolated from bovine feces.</title>
        <authorList>
            <person name="Beukers A.G."/>
            <person name="Zaheer R."/>
            <person name="Goji N."/>
            <person name="Cook S.R."/>
            <person name="Amoako K."/>
            <person name="Chaves A.V."/>
            <person name="Ward M.P."/>
            <person name="Mcallister T.A."/>
        </authorList>
    </citation>
    <scope>NUCLEOTIDE SEQUENCE [LARGE SCALE GENOMIC DNA]</scope>
    <source>
        <strain evidence="3 4">F0711D 46</strain>
    </source>
</reference>
<evidence type="ECO:0000313" key="2">
    <source>
        <dbReference type="EMBL" id="GEK35765.1"/>
    </source>
</evidence>
<dbReference type="Proteomes" id="UP000078516">
    <property type="component" value="Unassembled WGS sequence"/>
</dbReference>
<dbReference type="OrthoDB" id="7205479at2"/>